<accession>A0A101H051</accession>
<gene>
    <name evidence="1" type="ORF">XD86_0530</name>
</gene>
<dbReference type="Proteomes" id="UP000054260">
    <property type="component" value="Unassembled WGS sequence"/>
</dbReference>
<dbReference type="EMBL" id="LGGH01000059">
    <property type="protein sequence ID" value="KUK67883.1"/>
    <property type="molecule type" value="Genomic_DNA"/>
</dbReference>
<dbReference type="InterPro" id="IPR052018">
    <property type="entry name" value="PHP_domain"/>
</dbReference>
<dbReference type="CDD" id="cd07432">
    <property type="entry name" value="PHP_HisPPase"/>
    <property type="match status" value="1"/>
</dbReference>
<evidence type="ECO:0000313" key="1">
    <source>
        <dbReference type="EMBL" id="KUK67883.1"/>
    </source>
</evidence>
<dbReference type="PANTHER" id="PTHR42924">
    <property type="entry name" value="EXONUCLEASE"/>
    <property type="match status" value="1"/>
</dbReference>
<dbReference type="InterPro" id="IPR016195">
    <property type="entry name" value="Pol/histidinol_Pase-like"/>
</dbReference>
<comment type="caution">
    <text evidence="1">The sequence shown here is derived from an EMBL/GenBank/DDBJ whole genome shotgun (WGS) entry which is preliminary data.</text>
</comment>
<reference evidence="2" key="1">
    <citation type="journal article" date="2015" name="MBio">
        <title>Genome-Resolved Metagenomic Analysis Reveals Roles for Candidate Phyla and Other Microbial Community Members in Biogeochemical Transformations in Oil Reservoirs.</title>
        <authorList>
            <person name="Hu P."/>
            <person name="Tom L."/>
            <person name="Singh A."/>
            <person name="Thomas B.C."/>
            <person name="Baker B.J."/>
            <person name="Piceno Y.M."/>
            <person name="Andersen G.L."/>
            <person name="Banfield J.F."/>
        </authorList>
    </citation>
    <scope>NUCLEOTIDE SEQUENCE [LARGE SCALE GENOMIC DNA]</scope>
</reference>
<dbReference type="PATRIC" id="fig|1236046.6.peg.649"/>
<sequence length="219" mass="24469">MTPHEIASVCVSKGIDWISITDHNSAGNVRVFSKVLSRAGVSFIPGIEVHTVEDVHVLAYFPEVSLAEAYSDWIRKERLAHISIDPEISGYQLFVDDNDSFTGMEEIWLGQPTTLGISETLETVRDNGGVSVMAHIDRKMGLISQLGVIPEEYREVPMEISFRRTLFEGIESRNILHSSDAHSLNVIAPTVSLSANTRSFEEFRSAIFSFGRTLKIIWD</sequence>
<protein>
    <submittedName>
        <fullName evidence="1">PHP domain protein</fullName>
    </submittedName>
</protein>
<dbReference type="GO" id="GO:0035312">
    <property type="term" value="F:5'-3' DNA exonuclease activity"/>
    <property type="evidence" value="ECO:0007669"/>
    <property type="project" value="TreeGrafter"/>
</dbReference>
<dbReference type="AlphaFoldDB" id="A0A101H051"/>
<dbReference type="GO" id="GO:0004534">
    <property type="term" value="F:5'-3' RNA exonuclease activity"/>
    <property type="evidence" value="ECO:0007669"/>
    <property type="project" value="TreeGrafter"/>
</dbReference>
<proteinExistence type="predicted"/>
<organism evidence="1 2">
    <name type="scientific">Mesotoga infera</name>
    <dbReference type="NCBI Taxonomy" id="1236046"/>
    <lineage>
        <taxon>Bacteria</taxon>
        <taxon>Thermotogati</taxon>
        <taxon>Thermotogota</taxon>
        <taxon>Thermotogae</taxon>
        <taxon>Kosmotogales</taxon>
        <taxon>Kosmotogaceae</taxon>
        <taxon>Mesotoga</taxon>
    </lineage>
</organism>
<dbReference type="SUPFAM" id="SSF89550">
    <property type="entry name" value="PHP domain-like"/>
    <property type="match status" value="1"/>
</dbReference>
<dbReference type="PANTHER" id="PTHR42924:SF3">
    <property type="entry name" value="POLYMERASE_HISTIDINOL PHOSPHATASE N-TERMINAL DOMAIN-CONTAINING PROTEIN"/>
    <property type="match status" value="1"/>
</dbReference>
<evidence type="ECO:0000313" key="2">
    <source>
        <dbReference type="Proteomes" id="UP000054260"/>
    </source>
</evidence>
<dbReference type="Gene3D" id="3.20.20.140">
    <property type="entry name" value="Metal-dependent hydrolases"/>
    <property type="match status" value="1"/>
</dbReference>
<name>A0A101H051_9BACT</name>